<dbReference type="Gene3D" id="2.50.20.10">
    <property type="entry name" value="Lipoprotein localisation LolA/LolB/LppX"/>
    <property type="match status" value="1"/>
</dbReference>
<evidence type="ECO:0000256" key="1">
    <source>
        <dbReference type="ARBA" id="ARBA00004418"/>
    </source>
</evidence>
<dbReference type="PANTHER" id="PTHR35869:SF1">
    <property type="entry name" value="OUTER-MEMBRANE LIPOPROTEIN CARRIER PROTEIN"/>
    <property type="match status" value="1"/>
</dbReference>
<reference evidence="11 12" key="2">
    <citation type="submission" date="2018-03" db="EMBL/GenBank/DDBJ databases">
        <authorList>
            <person name="Keele B.F."/>
        </authorList>
    </citation>
    <scope>NUCLEOTIDE SEQUENCE [LARGE SCALE GENOMIC DNA]</scope>
    <source>
        <strain evidence="11 12">D13</strain>
    </source>
</reference>
<dbReference type="AlphaFoldDB" id="A0A2P1PLP9"/>
<dbReference type="OrthoDB" id="9787361at2"/>
<dbReference type="PANTHER" id="PTHR35869">
    <property type="entry name" value="OUTER-MEMBRANE LIPOPROTEIN CARRIER PROTEIN"/>
    <property type="match status" value="1"/>
</dbReference>
<dbReference type="GO" id="GO:0044874">
    <property type="term" value="P:lipoprotein localization to outer membrane"/>
    <property type="evidence" value="ECO:0007669"/>
    <property type="project" value="UniProtKB-UniRule"/>
</dbReference>
<dbReference type="Pfam" id="PF03548">
    <property type="entry name" value="LolA"/>
    <property type="match status" value="1"/>
</dbReference>
<comment type="subunit">
    <text evidence="3 10">Monomer.</text>
</comment>
<evidence type="ECO:0000256" key="3">
    <source>
        <dbReference type="ARBA" id="ARBA00011245"/>
    </source>
</evidence>
<dbReference type="KEGG" id="xba:C7S18_00425"/>
<evidence type="ECO:0000313" key="11">
    <source>
        <dbReference type="EMBL" id="AVP95752.1"/>
    </source>
</evidence>
<evidence type="ECO:0000256" key="2">
    <source>
        <dbReference type="ARBA" id="ARBA00007615"/>
    </source>
</evidence>
<keyword evidence="5 10" id="KW-0813">Transport</keyword>
<evidence type="ECO:0000256" key="10">
    <source>
        <dbReference type="HAMAP-Rule" id="MF_00240"/>
    </source>
</evidence>
<dbReference type="InterPro" id="IPR029046">
    <property type="entry name" value="LolA/LolB/LppX"/>
</dbReference>
<accession>A0A2P1PLP9</accession>
<dbReference type="EMBL" id="CP027860">
    <property type="protein sequence ID" value="AVP95752.1"/>
    <property type="molecule type" value="Genomic_DNA"/>
</dbReference>
<dbReference type="GO" id="GO:0030288">
    <property type="term" value="C:outer membrane-bounded periplasmic space"/>
    <property type="evidence" value="ECO:0007669"/>
    <property type="project" value="TreeGrafter"/>
</dbReference>
<keyword evidence="8 10" id="KW-0653">Protein transport</keyword>
<comment type="subcellular location">
    <subcellularLocation>
        <location evidence="1 10">Periplasm</location>
    </subcellularLocation>
</comment>
<keyword evidence="11" id="KW-0449">Lipoprotein</keyword>
<dbReference type="CDD" id="cd16325">
    <property type="entry name" value="LolA"/>
    <property type="match status" value="1"/>
</dbReference>
<dbReference type="InterPro" id="IPR018323">
    <property type="entry name" value="OM_lipoprot_carrier_LolA_Pbac"/>
</dbReference>
<sequence length="218" mass="23803" precursor="true">MRLSIGSSLVLVLGVLAGSAHAGPARDRLEQFAKGLVTVRATFQQDSLDPKGQLIDSSTGKLALHAPRQFRWEYEAPFSQLIVADGLNVWIYDPDLEQVTVRAQSLEEAQSPLTVLTDLAQLDRDFVVGESNADGVPTLVLKAKAKDPAFKEVQIRFGESSPSEMLMVDLLGTETVWRFDGWERNPKIADAEFAFTPEDGIEIVGEPLRAPSATPLAD</sequence>
<feature type="signal peptide" evidence="10">
    <location>
        <begin position="1"/>
        <end position="22"/>
    </location>
</feature>
<dbReference type="SUPFAM" id="SSF89392">
    <property type="entry name" value="Prokaryotic lipoproteins and lipoprotein localization factors"/>
    <property type="match status" value="1"/>
</dbReference>
<reference evidence="11 12" key="1">
    <citation type="submission" date="2018-03" db="EMBL/GenBank/DDBJ databases">
        <title>Ahniella affigens gen. nov., sp. nov., a gammaproteobacterium isolated from sandy soil near a stream.</title>
        <authorList>
            <person name="Ko Y."/>
            <person name="Kim J.-H."/>
        </authorList>
    </citation>
    <scope>NUCLEOTIDE SEQUENCE [LARGE SCALE GENOMIC DNA]</scope>
    <source>
        <strain evidence="11 12">D13</strain>
    </source>
</reference>
<keyword evidence="7 10" id="KW-0574">Periplasm</keyword>
<comment type="function">
    <text evidence="10">Participates in the translocation of lipoproteins from the inner membrane to the outer membrane. Only forms a complex with a lipoprotein if the residue after the N-terminal Cys is not an aspartate (The Asp acts as a targeting signal to indicate that the lipoprotein should stay in the inner membrane).</text>
</comment>
<dbReference type="NCBIfam" id="TIGR00547">
    <property type="entry name" value="lolA"/>
    <property type="match status" value="1"/>
</dbReference>
<dbReference type="HAMAP" id="MF_00240">
    <property type="entry name" value="LolA"/>
    <property type="match status" value="1"/>
</dbReference>
<evidence type="ECO:0000256" key="8">
    <source>
        <dbReference type="ARBA" id="ARBA00022927"/>
    </source>
</evidence>
<dbReference type="InterPro" id="IPR004564">
    <property type="entry name" value="OM_lipoprot_carrier_LolA-like"/>
</dbReference>
<keyword evidence="6 10" id="KW-0732">Signal</keyword>
<gene>
    <name evidence="10 11" type="primary">lolA</name>
    <name evidence="11" type="ORF">C7S18_00425</name>
</gene>
<comment type="similarity">
    <text evidence="2 10">Belongs to the LolA family.</text>
</comment>
<evidence type="ECO:0000256" key="4">
    <source>
        <dbReference type="ARBA" id="ARBA00014035"/>
    </source>
</evidence>
<dbReference type="GO" id="GO:0042953">
    <property type="term" value="P:lipoprotein transport"/>
    <property type="evidence" value="ECO:0007669"/>
    <property type="project" value="InterPro"/>
</dbReference>
<evidence type="ECO:0000256" key="9">
    <source>
        <dbReference type="ARBA" id="ARBA00023186"/>
    </source>
</evidence>
<feature type="chain" id="PRO_5015206263" description="Outer-membrane lipoprotein carrier protein" evidence="10">
    <location>
        <begin position="23"/>
        <end position="218"/>
    </location>
</feature>
<evidence type="ECO:0000256" key="7">
    <source>
        <dbReference type="ARBA" id="ARBA00022764"/>
    </source>
</evidence>
<proteinExistence type="inferred from homology"/>
<organism evidence="11 12">
    <name type="scientific">Ahniella affigens</name>
    <dbReference type="NCBI Taxonomy" id="2021234"/>
    <lineage>
        <taxon>Bacteria</taxon>
        <taxon>Pseudomonadati</taxon>
        <taxon>Pseudomonadota</taxon>
        <taxon>Gammaproteobacteria</taxon>
        <taxon>Lysobacterales</taxon>
        <taxon>Rhodanobacteraceae</taxon>
        <taxon>Ahniella</taxon>
    </lineage>
</organism>
<dbReference type="RefSeq" id="WP_106889681.1">
    <property type="nucleotide sequence ID" value="NZ_CP027860.1"/>
</dbReference>
<evidence type="ECO:0000313" key="12">
    <source>
        <dbReference type="Proteomes" id="UP000241074"/>
    </source>
</evidence>
<evidence type="ECO:0000256" key="6">
    <source>
        <dbReference type="ARBA" id="ARBA00022729"/>
    </source>
</evidence>
<keyword evidence="9 10" id="KW-0143">Chaperone</keyword>
<evidence type="ECO:0000256" key="5">
    <source>
        <dbReference type="ARBA" id="ARBA00022448"/>
    </source>
</evidence>
<keyword evidence="12" id="KW-1185">Reference proteome</keyword>
<protein>
    <recommendedName>
        <fullName evidence="4 10">Outer-membrane lipoprotein carrier protein</fullName>
    </recommendedName>
</protein>
<dbReference type="Proteomes" id="UP000241074">
    <property type="component" value="Chromosome"/>
</dbReference>
<name>A0A2P1PLP9_9GAMM</name>